<comment type="pathway">
    <text evidence="2">Secondary metabolite biosynthesis.</text>
</comment>
<evidence type="ECO:0000313" key="10">
    <source>
        <dbReference type="Proteomes" id="UP000518752"/>
    </source>
</evidence>
<evidence type="ECO:0000256" key="3">
    <source>
        <dbReference type="ARBA" id="ARBA00010617"/>
    </source>
</evidence>
<evidence type="ECO:0008006" key="11">
    <source>
        <dbReference type="Google" id="ProtNLM"/>
    </source>
</evidence>
<dbReference type="InterPro" id="IPR050121">
    <property type="entry name" value="Cytochrome_P450_monoxygenase"/>
</dbReference>
<dbReference type="GO" id="GO:0020037">
    <property type="term" value="F:heme binding"/>
    <property type="evidence" value="ECO:0007669"/>
    <property type="project" value="InterPro"/>
</dbReference>
<comment type="similarity">
    <text evidence="3">Belongs to the cytochrome P450 family.</text>
</comment>
<dbReference type="Pfam" id="PF00067">
    <property type="entry name" value="p450"/>
    <property type="match status" value="1"/>
</dbReference>
<evidence type="ECO:0000256" key="1">
    <source>
        <dbReference type="ARBA" id="ARBA00001971"/>
    </source>
</evidence>
<evidence type="ECO:0000256" key="8">
    <source>
        <dbReference type="SAM" id="Phobius"/>
    </source>
</evidence>
<sequence length="494" mass="54975">MMNFLDFVLLLWVTIGTIFFGVCSWRYFFHPLARFPGHPLFVISDFSMAICVGLGRSFSSVRKMHQRYGKIVRTGPNKVSILDMSVLHALYKSAQSFEKDDAYSLGASEGEGLFFIKDRSRHAKRRAIWAQAFTATSIEKYTPYLETCTSKLMTTIMAKSKIGPVDLGRLFNHWAFDLMGLMTFGPSNSFGLLENDDPDHLVENCREAASVFQSYSLSEIPSTFRLLSYLPVPNPIHGLQKLAEQNLKKFEGPGIVNSTTPIICSLLSKSGISHADVVDDVLFAIQAGFEATATILTFAMFYLTSNQAVVSQLQDELDHTFGTPSPSKTCAMDHPTLSELPLLNAVIKESLRLGSPFPGLTRVTPPQGVMLAGQYIPGGTVVSVPVHALHLSSEHFSPNPERFEPHRWIFPKEGEPQFMTDELALIPFSFGPFGCLGRQLAMKELLFLIATLVYNFDITFPIGFDEEKFLKNVRNLKATHFDVGLLVHLEVGAL</sequence>
<keyword evidence="5" id="KW-0560">Oxidoreductase</keyword>
<evidence type="ECO:0000313" key="9">
    <source>
        <dbReference type="EMBL" id="KAF5383379.1"/>
    </source>
</evidence>
<evidence type="ECO:0000256" key="5">
    <source>
        <dbReference type="ARBA" id="ARBA00023002"/>
    </source>
</evidence>
<dbReference type="GO" id="GO:0005506">
    <property type="term" value="F:iron ion binding"/>
    <property type="evidence" value="ECO:0007669"/>
    <property type="project" value="InterPro"/>
</dbReference>
<dbReference type="PANTHER" id="PTHR24305">
    <property type="entry name" value="CYTOCHROME P450"/>
    <property type="match status" value="1"/>
</dbReference>
<dbReference type="GO" id="GO:0016705">
    <property type="term" value="F:oxidoreductase activity, acting on paired donors, with incorporation or reduction of molecular oxygen"/>
    <property type="evidence" value="ECO:0007669"/>
    <property type="project" value="InterPro"/>
</dbReference>
<accession>A0A8H5M7D2</accession>
<dbReference type="PANTHER" id="PTHR24305:SF187">
    <property type="entry name" value="P450, PUTATIVE (EUROFUNG)-RELATED"/>
    <property type="match status" value="1"/>
</dbReference>
<keyword evidence="7" id="KW-0503">Monooxygenase</keyword>
<keyword evidence="8" id="KW-0472">Membrane</keyword>
<name>A0A8H5M7D2_9AGAR</name>
<comment type="caution">
    <text evidence="9">The sequence shown here is derived from an EMBL/GenBank/DDBJ whole genome shotgun (WGS) entry which is preliminary data.</text>
</comment>
<keyword evidence="8" id="KW-1133">Transmembrane helix</keyword>
<gene>
    <name evidence="9" type="ORF">D9757_008388</name>
</gene>
<reference evidence="9 10" key="1">
    <citation type="journal article" date="2020" name="ISME J.">
        <title>Uncovering the hidden diversity of litter-decomposition mechanisms in mushroom-forming fungi.</title>
        <authorList>
            <person name="Floudas D."/>
            <person name="Bentzer J."/>
            <person name="Ahren D."/>
            <person name="Johansson T."/>
            <person name="Persson P."/>
            <person name="Tunlid A."/>
        </authorList>
    </citation>
    <scope>NUCLEOTIDE SEQUENCE [LARGE SCALE GENOMIC DNA]</scope>
    <source>
        <strain evidence="9 10">CBS 406.79</strain>
    </source>
</reference>
<evidence type="ECO:0000256" key="4">
    <source>
        <dbReference type="ARBA" id="ARBA00022723"/>
    </source>
</evidence>
<keyword evidence="8" id="KW-0812">Transmembrane</keyword>
<keyword evidence="10" id="KW-1185">Reference proteome</keyword>
<protein>
    <recommendedName>
        <fullName evidence="11">Cytochrome P450</fullName>
    </recommendedName>
</protein>
<dbReference type="AlphaFoldDB" id="A0A8H5M7D2"/>
<comment type="cofactor">
    <cofactor evidence="1">
        <name>heme</name>
        <dbReference type="ChEBI" id="CHEBI:30413"/>
    </cofactor>
</comment>
<dbReference type="OrthoDB" id="6692864at2759"/>
<dbReference type="InterPro" id="IPR001128">
    <property type="entry name" value="Cyt_P450"/>
</dbReference>
<evidence type="ECO:0000256" key="6">
    <source>
        <dbReference type="ARBA" id="ARBA00023004"/>
    </source>
</evidence>
<proteinExistence type="inferred from homology"/>
<dbReference type="Proteomes" id="UP000518752">
    <property type="component" value="Unassembled WGS sequence"/>
</dbReference>
<keyword evidence="6" id="KW-0408">Iron</keyword>
<dbReference type="EMBL" id="JAACJN010000048">
    <property type="protein sequence ID" value="KAF5383379.1"/>
    <property type="molecule type" value="Genomic_DNA"/>
</dbReference>
<feature type="transmembrane region" description="Helical" evidence="8">
    <location>
        <begin position="7"/>
        <end position="28"/>
    </location>
</feature>
<evidence type="ECO:0000256" key="2">
    <source>
        <dbReference type="ARBA" id="ARBA00005179"/>
    </source>
</evidence>
<dbReference type="GO" id="GO:0004497">
    <property type="term" value="F:monooxygenase activity"/>
    <property type="evidence" value="ECO:0007669"/>
    <property type="project" value="UniProtKB-KW"/>
</dbReference>
<organism evidence="9 10">
    <name type="scientific">Collybiopsis confluens</name>
    <dbReference type="NCBI Taxonomy" id="2823264"/>
    <lineage>
        <taxon>Eukaryota</taxon>
        <taxon>Fungi</taxon>
        <taxon>Dikarya</taxon>
        <taxon>Basidiomycota</taxon>
        <taxon>Agaricomycotina</taxon>
        <taxon>Agaricomycetes</taxon>
        <taxon>Agaricomycetidae</taxon>
        <taxon>Agaricales</taxon>
        <taxon>Marasmiineae</taxon>
        <taxon>Omphalotaceae</taxon>
        <taxon>Collybiopsis</taxon>
    </lineage>
</organism>
<evidence type="ECO:0000256" key="7">
    <source>
        <dbReference type="ARBA" id="ARBA00023033"/>
    </source>
</evidence>
<dbReference type="PRINTS" id="PR00385">
    <property type="entry name" value="P450"/>
</dbReference>
<dbReference type="InterPro" id="IPR036396">
    <property type="entry name" value="Cyt_P450_sf"/>
</dbReference>
<keyword evidence="4" id="KW-0479">Metal-binding</keyword>
<dbReference type="Gene3D" id="1.10.630.10">
    <property type="entry name" value="Cytochrome P450"/>
    <property type="match status" value="1"/>
</dbReference>
<dbReference type="SUPFAM" id="SSF48264">
    <property type="entry name" value="Cytochrome P450"/>
    <property type="match status" value="1"/>
</dbReference>